<gene>
    <name evidence="7" type="ORF">BS50DRAFT_632295</name>
</gene>
<keyword evidence="2 5" id="KW-0812">Transmembrane</keyword>
<dbReference type="AlphaFoldDB" id="A0A2T2NYA8"/>
<name>A0A2T2NYA8_CORCC</name>
<reference evidence="7 8" key="1">
    <citation type="journal article" date="2018" name="Front. Microbiol.">
        <title>Genome-Wide Analysis of Corynespora cassiicola Leaf Fall Disease Putative Effectors.</title>
        <authorList>
            <person name="Lopez D."/>
            <person name="Ribeiro S."/>
            <person name="Label P."/>
            <person name="Fumanal B."/>
            <person name="Venisse J.S."/>
            <person name="Kohler A."/>
            <person name="de Oliveira R.R."/>
            <person name="Labutti K."/>
            <person name="Lipzen A."/>
            <person name="Lail K."/>
            <person name="Bauer D."/>
            <person name="Ohm R.A."/>
            <person name="Barry K.W."/>
            <person name="Spatafora J."/>
            <person name="Grigoriev I.V."/>
            <person name="Martin F.M."/>
            <person name="Pujade-Renaud V."/>
        </authorList>
    </citation>
    <scope>NUCLEOTIDE SEQUENCE [LARGE SCALE GENOMIC DNA]</scope>
    <source>
        <strain evidence="7 8">Philippines</strain>
    </source>
</reference>
<feature type="transmembrane region" description="Helical" evidence="5">
    <location>
        <begin position="9"/>
        <end position="31"/>
    </location>
</feature>
<evidence type="ECO:0000256" key="3">
    <source>
        <dbReference type="ARBA" id="ARBA00022989"/>
    </source>
</evidence>
<feature type="transmembrane region" description="Helical" evidence="5">
    <location>
        <begin position="75"/>
        <end position="93"/>
    </location>
</feature>
<dbReference type="Proteomes" id="UP000240883">
    <property type="component" value="Unassembled WGS sequence"/>
</dbReference>
<organism evidence="7 8">
    <name type="scientific">Corynespora cassiicola Philippines</name>
    <dbReference type="NCBI Taxonomy" id="1448308"/>
    <lineage>
        <taxon>Eukaryota</taxon>
        <taxon>Fungi</taxon>
        <taxon>Dikarya</taxon>
        <taxon>Ascomycota</taxon>
        <taxon>Pezizomycotina</taxon>
        <taxon>Dothideomycetes</taxon>
        <taxon>Pleosporomycetidae</taxon>
        <taxon>Pleosporales</taxon>
        <taxon>Corynesporascaceae</taxon>
        <taxon>Corynespora</taxon>
    </lineage>
</organism>
<comment type="subcellular location">
    <subcellularLocation>
        <location evidence="1">Membrane</location>
        <topology evidence="1">Multi-pass membrane protein</topology>
    </subcellularLocation>
</comment>
<keyword evidence="3 5" id="KW-1133">Transmembrane helix</keyword>
<dbReference type="EMBL" id="KZ678132">
    <property type="protein sequence ID" value="PSN70405.1"/>
    <property type="molecule type" value="Genomic_DNA"/>
</dbReference>
<evidence type="ECO:0000256" key="2">
    <source>
        <dbReference type="ARBA" id="ARBA00022692"/>
    </source>
</evidence>
<protein>
    <recommendedName>
        <fullName evidence="6">MARVEL domain-containing protein</fullName>
    </recommendedName>
</protein>
<dbReference type="InterPro" id="IPR008253">
    <property type="entry name" value="Marvel"/>
</dbReference>
<dbReference type="PANTHER" id="PTHR39608:SF1">
    <property type="entry name" value="INTEGRAL MEMBRANE PROTEIN (AFU_ORTHOLOGUE AFUA_5G08640)"/>
    <property type="match status" value="1"/>
</dbReference>
<dbReference type="PANTHER" id="PTHR39608">
    <property type="entry name" value="INTEGRAL MEMBRANE PROTEIN (AFU_ORTHOLOGUE AFUA_5G08640)"/>
    <property type="match status" value="1"/>
</dbReference>
<sequence length="165" mass="18634">MIFSRLASIILRFAQFVCAAIVLGLVAYFLHQRDEYGVGPLGRSIYTVIIAALSVICSLLWMIPTTSSIISYASDLFFSAAWFAAFGVLVNYYRRVNCGSIWAWDGITFRRGNTCGQWNAAQAFSFLSAIFWFASFLLGIIVYHRLSRGHPVTTDGSRRWHRSRV</sequence>
<keyword evidence="8" id="KW-1185">Reference proteome</keyword>
<feature type="transmembrane region" description="Helical" evidence="5">
    <location>
        <begin position="123"/>
        <end position="143"/>
    </location>
</feature>
<accession>A0A2T2NYA8</accession>
<evidence type="ECO:0000313" key="7">
    <source>
        <dbReference type="EMBL" id="PSN70405.1"/>
    </source>
</evidence>
<dbReference type="GO" id="GO:0016020">
    <property type="term" value="C:membrane"/>
    <property type="evidence" value="ECO:0007669"/>
    <property type="project" value="UniProtKB-SubCell"/>
</dbReference>
<feature type="domain" description="MARVEL" evidence="6">
    <location>
        <begin position="7"/>
        <end position="138"/>
    </location>
</feature>
<keyword evidence="4 5" id="KW-0472">Membrane</keyword>
<evidence type="ECO:0000256" key="1">
    <source>
        <dbReference type="ARBA" id="ARBA00004141"/>
    </source>
</evidence>
<evidence type="ECO:0000313" key="8">
    <source>
        <dbReference type="Proteomes" id="UP000240883"/>
    </source>
</evidence>
<evidence type="ECO:0000256" key="4">
    <source>
        <dbReference type="ARBA" id="ARBA00023136"/>
    </source>
</evidence>
<evidence type="ECO:0000256" key="5">
    <source>
        <dbReference type="SAM" id="Phobius"/>
    </source>
</evidence>
<proteinExistence type="predicted"/>
<dbReference type="Pfam" id="PF01284">
    <property type="entry name" value="MARVEL"/>
    <property type="match status" value="1"/>
</dbReference>
<dbReference type="OrthoDB" id="4074965at2759"/>
<evidence type="ECO:0000259" key="6">
    <source>
        <dbReference type="Pfam" id="PF01284"/>
    </source>
</evidence>
<feature type="transmembrane region" description="Helical" evidence="5">
    <location>
        <begin position="43"/>
        <end position="63"/>
    </location>
</feature>